<evidence type="ECO:0000256" key="1">
    <source>
        <dbReference type="SAM" id="MobiDB-lite"/>
    </source>
</evidence>
<reference evidence="2 3" key="1">
    <citation type="submission" date="2014-07" db="EMBL/GenBank/DDBJ databases">
        <title>Draft Genome Sequences of Environmental Pseudomonas syringae strains.</title>
        <authorList>
            <person name="Baltrus D.A."/>
            <person name="Berge O."/>
            <person name="Morris C."/>
        </authorList>
    </citation>
    <scope>NUCLEOTIDE SEQUENCE [LARGE SCALE GENOMIC DNA]</scope>
    <source>
        <strain evidence="2 3">CEB003</strain>
    </source>
</reference>
<gene>
    <name evidence="2" type="ORF">IV02_10535</name>
</gene>
<evidence type="ECO:0000313" key="2">
    <source>
        <dbReference type="EMBL" id="KFE52170.1"/>
    </source>
</evidence>
<organism evidence="2 3">
    <name type="scientific">Pseudomonas syringae</name>
    <dbReference type="NCBI Taxonomy" id="317"/>
    <lineage>
        <taxon>Bacteria</taxon>
        <taxon>Pseudomonadati</taxon>
        <taxon>Pseudomonadota</taxon>
        <taxon>Gammaproteobacteria</taxon>
        <taxon>Pseudomonadales</taxon>
        <taxon>Pseudomonadaceae</taxon>
        <taxon>Pseudomonas</taxon>
    </lineage>
</organism>
<dbReference type="PATRIC" id="fig|317.174.peg.2162"/>
<protein>
    <submittedName>
        <fullName evidence="2">Uncharacterized protein</fullName>
    </submittedName>
</protein>
<dbReference type="EMBL" id="JPQT01000099">
    <property type="protein sequence ID" value="KFE52170.1"/>
    <property type="molecule type" value="Genomic_DNA"/>
</dbReference>
<dbReference type="AlphaFoldDB" id="A0A085V9Q7"/>
<dbReference type="Proteomes" id="UP000028643">
    <property type="component" value="Unassembled WGS sequence"/>
</dbReference>
<feature type="compositionally biased region" description="Polar residues" evidence="1">
    <location>
        <begin position="194"/>
        <end position="203"/>
    </location>
</feature>
<sequence length="236" mass="26188">MGVGAAKIIALMVLLRDELGIPIIVAGTYKALKLLEGDLCTSRRLVEGGYYDLVRPKSAEEEGFYELCNIAWLYQWTREHTDFSLGVCDALYEVSQGITGIMLSVLAGAQLAAIEDGSEKVDEKLIRKVFEERMTPLHPAIQILKSKNERHFDKFDEAYASAHAPFNHTSEILSKSSTRCREPARSGDPVFFEQQKSATSPKAESQKKAAKYTPGQFRDLVLEGSTGKLSNILDNL</sequence>
<evidence type="ECO:0000313" key="3">
    <source>
        <dbReference type="Proteomes" id="UP000028643"/>
    </source>
</evidence>
<feature type="region of interest" description="Disordered" evidence="1">
    <location>
        <begin position="174"/>
        <end position="211"/>
    </location>
</feature>
<name>A0A085V9Q7_PSESX</name>
<comment type="caution">
    <text evidence="2">The sequence shown here is derived from an EMBL/GenBank/DDBJ whole genome shotgun (WGS) entry which is preliminary data.</text>
</comment>
<accession>A0A085V9Q7</accession>
<proteinExistence type="predicted"/>